<proteinExistence type="predicted"/>
<dbReference type="AlphaFoldDB" id="A0A087IB46"/>
<comment type="caution">
    <text evidence="1">The sequence shown here is derived from an EMBL/GenBank/DDBJ whole genome shotgun (WGS) entry which is preliminary data.</text>
</comment>
<name>A0A087IB46_VIBVL</name>
<sequence>MFKINFNIYKDNLNWSAEIHQLNSDILTRHVALKTQLGVFDLNFDFCEKSNQGSIFSLSGNKIGAFSVF</sequence>
<gene>
    <name evidence="1" type="ORF">I7730_11910</name>
</gene>
<reference evidence="1" key="2">
    <citation type="submission" date="2019-01" db="EMBL/GenBank/DDBJ databases">
        <authorList>
            <consortium name="NCBI Pathogen Detection Project"/>
        </authorList>
    </citation>
    <scope>NUCLEOTIDE SEQUENCE</scope>
    <source>
        <strain evidence="1">BCW_3452</strain>
    </source>
</reference>
<reference evidence="1" key="1">
    <citation type="journal article" date="2018" name="Genome Biol.">
        <title>SKESA: strategic k-mer extension for scrupulous assemblies.</title>
        <authorList>
            <person name="Souvorov A."/>
            <person name="Agarwala R."/>
            <person name="Lipman D.J."/>
        </authorList>
    </citation>
    <scope>NUCLEOTIDE SEQUENCE</scope>
    <source>
        <strain evidence="1">BCW_3452</strain>
    </source>
</reference>
<organism evidence="1">
    <name type="scientific">Vibrio vulnificus</name>
    <dbReference type="NCBI Taxonomy" id="672"/>
    <lineage>
        <taxon>Bacteria</taxon>
        <taxon>Pseudomonadati</taxon>
        <taxon>Pseudomonadota</taxon>
        <taxon>Gammaproteobacteria</taxon>
        <taxon>Vibrionales</taxon>
        <taxon>Vibrionaceae</taxon>
        <taxon>Vibrio</taxon>
    </lineage>
</organism>
<evidence type="ECO:0000313" key="1">
    <source>
        <dbReference type="EMBL" id="HAS8540491.1"/>
    </source>
</evidence>
<dbReference type="EMBL" id="DACRBY010000013">
    <property type="protein sequence ID" value="HAS8540491.1"/>
    <property type="molecule type" value="Genomic_DNA"/>
</dbReference>
<dbReference type="OrthoDB" id="5819165at2"/>
<protein>
    <submittedName>
        <fullName evidence="1">Uncharacterized protein</fullName>
    </submittedName>
</protein>
<dbReference type="Proteomes" id="UP000863257">
    <property type="component" value="Unassembled WGS sequence"/>
</dbReference>
<accession>A0A087IB46</accession>